<dbReference type="AlphaFoldDB" id="A0A1R4EX01"/>
<evidence type="ECO:0000313" key="2">
    <source>
        <dbReference type="Proteomes" id="UP000195913"/>
    </source>
</evidence>
<accession>A0A1R4EX01</accession>
<name>A0A1R4EX01_9MICC</name>
<evidence type="ECO:0008006" key="3">
    <source>
        <dbReference type="Google" id="ProtNLM"/>
    </source>
</evidence>
<reference evidence="1 2" key="1">
    <citation type="submission" date="2017-02" db="EMBL/GenBank/DDBJ databases">
        <authorList>
            <person name="Peterson S.W."/>
        </authorList>
    </citation>
    <scope>NUCLEOTIDE SEQUENCE [LARGE SCALE GENOMIC DNA]</scope>
    <source>
        <strain evidence="1 2">B Ar 00.02</strain>
    </source>
</reference>
<dbReference type="EMBL" id="FUHW01000006">
    <property type="protein sequence ID" value="SJM48149.1"/>
    <property type="molecule type" value="Genomic_DNA"/>
</dbReference>
<proteinExistence type="predicted"/>
<protein>
    <recommendedName>
        <fullName evidence="3">FHA domain-containing protein</fullName>
    </recommendedName>
</protein>
<keyword evidence="2" id="KW-1185">Reference proteome</keyword>
<dbReference type="RefSeq" id="WP_086994250.1">
    <property type="nucleotide sequence ID" value="NZ_FUHW01000006.1"/>
</dbReference>
<dbReference type="SUPFAM" id="SSF49879">
    <property type="entry name" value="SMAD/FHA domain"/>
    <property type="match status" value="1"/>
</dbReference>
<dbReference type="CDD" id="cd00060">
    <property type="entry name" value="FHA"/>
    <property type="match status" value="1"/>
</dbReference>
<gene>
    <name evidence="1" type="ORF">FM101_01190</name>
</gene>
<sequence>MRLDIDLAFSVTVPATAVEPESTVNGTVRANGTEVVISTDTTDLYRVGPRADLRSIRGFAQELSEWGLSVSLASPEGTIVSLGAVKANAAQRVLTRSAHIRPGKVGAWSALLRGSSGDLTQSLVPPGTPFPLSPTFQRNYRMRPTTTHYTYGGGRPRLIFVKDGEAWDGRPAQVFDLKAETTVIGSNAEAELQLPETVAGHATITHSPDDEYILTAIGPVTGSTRLPQGGSYTLRTGARIGIGPWRLVFVREEYADHGRPHGGRQGGELAYQKPQYDRRYGVIEHDAIYGLGDPRED</sequence>
<dbReference type="InterPro" id="IPR008984">
    <property type="entry name" value="SMAD_FHA_dom_sf"/>
</dbReference>
<dbReference type="Proteomes" id="UP000195913">
    <property type="component" value="Unassembled WGS sequence"/>
</dbReference>
<evidence type="ECO:0000313" key="1">
    <source>
        <dbReference type="EMBL" id="SJM48149.1"/>
    </source>
</evidence>
<organism evidence="1 2">
    <name type="scientific">Arthrobacter rhombi</name>
    <dbReference type="NCBI Taxonomy" id="71253"/>
    <lineage>
        <taxon>Bacteria</taxon>
        <taxon>Bacillati</taxon>
        <taxon>Actinomycetota</taxon>
        <taxon>Actinomycetes</taxon>
        <taxon>Micrococcales</taxon>
        <taxon>Micrococcaceae</taxon>
        <taxon>Arthrobacter</taxon>
    </lineage>
</organism>